<evidence type="ECO:0000313" key="4">
    <source>
        <dbReference type="Proteomes" id="UP000275078"/>
    </source>
</evidence>
<name>A0A3N4IFP5_ASCIM</name>
<gene>
    <name evidence="3" type="ORF">BJ508DRAFT_20766</name>
</gene>
<dbReference type="EMBL" id="ML119656">
    <property type="protein sequence ID" value="RPA84973.1"/>
    <property type="molecule type" value="Genomic_DNA"/>
</dbReference>
<dbReference type="Proteomes" id="UP000275078">
    <property type="component" value="Unassembled WGS sequence"/>
</dbReference>
<feature type="chain" id="PRO_5018065177" description="Hydrophobin" evidence="2">
    <location>
        <begin position="21"/>
        <end position="260"/>
    </location>
</feature>
<evidence type="ECO:0008006" key="5">
    <source>
        <dbReference type="Google" id="ProtNLM"/>
    </source>
</evidence>
<accession>A0A3N4IFP5</accession>
<reference evidence="3 4" key="1">
    <citation type="journal article" date="2018" name="Nat. Ecol. Evol.">
        <title>Pezizomycetes genomes reveal the molecular basis of ectomycorrhizal truffle lifestyle.</title>
        <authorList>
            <person name="Murat C."/>
            <person name="Payen T."/>
            <person name="Noel B."/>
            <person name="Kuo A."/>
            <person name="Morin E."/>
            <person name="Chen J."/>
            <person name="Kohler A."/>
            <person name="Krizsan K."/>
            <person name="Balestrini R."/>
            <person name="Da Silva C."/>
            <person name="Montanini B."/>
            <person name="Hainaut M."/>
            <person name="Levati E."/>
            <person name="Barry K.W."/>
            <person name="Belfiori B."/>
            <person name="Cichocki N."/>
            <person name="Clum A."/>
            <person name="Dockter R.B."/>
            <person name="Fauchery L."/>
            <person name="Guy J."/>
            <person name="Iotti M."/>
            <person name="Le Tacon F."/>
            <person name="Lindquist E.A."/>
            <person name="Lipzen A."/>
            <person name="Malagnac F."/>
            <person name="Mello A."/>
            <person name="Molinier V."/>
            <person name="Miyauchi S."/>
            <person name="Poulain J."/>
            <person name="Riccioni C."/>
            <person name="Rubini A."/>
            <person name="Sitrit Y."/>
            <person name="Splivallo R."/>
            <person name="Traeger S."/>
            <person name="Wang M."/>
            <person name="Zifcakova L."/>
            <person name="Wipf D."/>
            <person name="Zambonelli A."/>
            <person name="Paolocci F."/>
            <person name="Nowrousian M."/>
            <person name="Ottonello S."/>
            <person name="Baldrian P."/>
            <person name="Spatafora J.W."/>
            <person name="Henrissat B."/>
            <person name="Nagy L.G."/>
            <person name="Aury J.M."/>
            <person name="Wincker P."/>
            <person name="Grigoriev I.V."/>
            <person name="Bonfante P."/>
            <person name="Martin F.M."/>
        </authorList>
    </citation>
    <scope>NUCLEOTIDE SEQUENCE [LARGE SCALE GENOMIC DNA]</scope>
    <source>
        <strain evidence="3 4">RN42</strain>
    </source>
</reference>
<evidence type="ECO:0000256" key="2">
    <source>
        <dbReference type="SAM" id="SignalP"/>
    </source>
</evidence>
<proteinExistence type="predicted"/>
<keyword evidence="2" id="KW-0732">Signal</keyword>
<feature type="compositionally biased region" description="Acidic residues" evidence="1">
    <location>
        <begin position="237"/>
        <end position="260"/>
    </location>
</feature>
<evidence type="ECO:0000256" key="1">
    <source>
        <dbReference type="SAM" id="MobiDB-lite"/>
    </source>
</evidence>
<sequence>MTRFRLVLCSILAAVASTISSEVTDHNIANNPQHSIPEGGAARQPYRTRKITQLTCPRSQRPHCCADFAYGQTEITKLDTCMPLLPGDTCKAQTVCCIVLQGVHDSTKHVMRRYGCGDVTMLEDFTDPREHWYGFGAYPLERTNTDIIRGYDYWATHKPDASEKEQGNGQGKEQGKGQGKEQGKEPAGKAGTAKSGQTDTDHGDEDENSQSGQASDNYELFALHAEKGKNKGASVQQEEDEGSDSEYEEYSTDEDTDDEA</sequence>
<protein>
    <recommendedName>
        <fullName evidence="5">Hydrophobin</fullName>
    </recommendedName>
</protein>
<feature type="region of interest" description="Disordered" evidence="1">
    <location>
        <begin position="159"/>
        <end position="260"/>
    </location>
</feature>
<feature type="compositionally biased region" description="Basic and acidic residues" evidence="1">
    <location>
        <begin position="173"/>
        <end position="187"/>
    </location>
</feature>
<keyword evidence="4" id="KW-1185">Reference proteome</keyword>
<evidence type="ECO:0000313" key="3">
    <source>
        <dbReference type="EMBL" id="RPA84973.1"/>
    </source>
</evidence>
<organism evidence="3 4">
    <name type="scientific">Ascobolus immersus RN42</name>
    <dbReference type="NCBI Taxonomy" id="1160509"/>
    <lineage>
        <taxon>Eukaryota</taxon>
        <taxon>Fungi</taxon>
        <taxon>Dikarya</taxon>
        <taxon>Ascomycota</taxon>
        <taxon>Pezizomycotina</taxon>
        <taxon>Pezizomycetes</taxon>
        <taxon>Pezizales</taxon>
        <taxon>Ascobolaceae</taxon>
        <taxon>Ascobolus</taxon>
    </lineage>
</organism>
<dbReference type="AlphaFoldDB" id="A0A3N4IFP5"/>
<feature type="signal peptide" evidence="2">
    <location>
        <begin position="1"/>
        <end position="20"/>
    </location>
</feature>